<organism evidence="1 2">
    <name type="scientific">Longispora fulva</name>
    <dbReference type="NCBI Taxonomy" id="619741"/>
    <lineage>
        <taxon>Bacteria</taxon>
        <taxon>Bacillati</taxon>
        <taxon>Actinomycetota</taxon>
        <taxon>Actinomycetes</taxon>
        <taxon>Micromonosporales</taxon>
        <taxon>Micromonosporaceae</taxon>
        <taxon>Longispora</taxon>
    </lineage>
</organism>
<dbReference type="Proteomes" id="UP000622552">
    <property type="component" value="Unassembled WGS sequence"/>
</dbReference>
<dbReference type="RefSeq" id="WP_197002488.1">
    <property type="nucleotide sequence ID" value="NZ_BONS01000003.1"/>
</dbReference>
<evidence type="ECO:0000313" key="2">
    <source>
        <dbReference type="Proteomes" id="UP000622552"/>
    </source>
</evidence>
<protein>
    <recommendedName>
        <fullName evidence="3">TfoX N-terminal domain-containing protein</fullName>
    </recommendedName>
</protein>
<evidence type="ECO:0008006" key="3">
    <source>
        <dbReference type="Google" id="ProtNLM"/>
    </source>
</evidence>
<accession>A0A8J7KEU2</accession>
<evidence type="ECO:0000313" key="1">
    <source>
        <dbReference type="EMBL" id="MBG6135375.1"/>
    </source>
</evidence>
<gene>
    <name evidence="1" type="ORF">IW245_001569</name>
</gene>
<proteinExistence type="predicted"/>
<dbReference type="EMBL" id="JADOUF010000001">
    <property type="protein sequence ID" value="MBG6135375.1"/>
    <property type="molecule type" value="Genomic_DNA"/>
</dbReference>
<reference evidence="1" key="1">
    <citation type="submission" date="2020-11" db="EMBL/GenBank/DDBJ databases">
        <title>Sequencing the genomes of 1000 actinobacteria strains.</title>
        <authorList>
            <person name="Klenk H.-P."/>
        </authorList>
    </citation>
    <scope>NUCLEOTIDE SEQUENCE</scope>
    <source>
        <strain evidence="1">DSM 45356</strain>
    </source>
</reference>
<sequence>MEAFTVLVDELAGRGVAAGQMFGKPTLKNADGKALACLFGGSVAFRLVAGTAEHARALGLAGAELFDPSGKGRAMKDWVLVPGAHRAHFVEFATAALDRLA</sequence>
<name>A0A8J7KEU2_9ACTN</name>
<comment type="caution">
    <text evidence="1">The sequence shown here is derived from an EMBL/GenBank/DDBJ whole genome shotgun (WGS) entry which is preliminary data.</text>
</comment>
<keyword evidence="2" id="KW-1185">Reference proteome</keyword>
<dbReference type="AlphaFoldDB" id="A0A8J7KEU2"/>